<keyword evidence="2" id="KW-1185">Reference proteome</keyword>
<evidence type="ECO:0000313" key="2">
    <source>
        <dbReference type="Proteomes" id="UP000887159"/>
    </source>
</evidence>
<dbReference type="AlphaFoldDB" id="A0A8X6UUW5"/>
<evidence type="ECO:0000313" key="1">
    <source>
        <dbReference type="EMBL" id="GFX93601.1"/>
    </source>
</evidence>
<dbReference type="Proteomes" id="UP000887159">
    <property type="component" value="Unassembled WGS sequence"/>
</dbReference>
<proteinExistence type="predicted"/>
<gene>
    <name evidence="1" type="ORF">TNCV_1587781</name>
</gene>
<dbReference type="EMBL" id="BMAU01021175">
    <property type="protein sequence ID" value="GFX93601.1"/>
    <property type="molecule type" value="Genomic_DNA"/>
</dbReference>
<reference evidence="1" key="1">
    <citation type="submission" date="2020-08" db="EMBL/GenBank/DDBJ databases">
        <title>Multicomponent nature underlies the extraordinary mechanical properties of spider dragline silk.</title>
        <authorList>
            <person name="Kono N."/>
            <person name="Nakamura H."/>
            <person name="Mori M."/>
            <person name="Yoshida Y."/>
            <person name="Ohtoshi R."/>
            <person name="Malay A.D."/>
            <person name="Moran D.A.P."/>
            <person name="Tomita M."/>
            <person name="Numata K."/>
            <person name="Arakawa K."/>
        </authorList>
    </citation>
    <scope>NUCLEOTIDE SEQUENCE</scope>
</reference>
<accession>A0A8X6UUW5</accession>
<sequence>MSTGWAYLVGRWPVRPSLWVRSRPQSIDSLTVFMLYGYAACKRSLKCLFGLGALGKIKFLQVWFRIFRTQVPPSGEETGLQNYVHCSNEYLTIWCCSKKLPAPG</sequence>
<protein>
    <submittedName>
        <fullName evidence="1">Uncharacterized protein</fullName>
    </submittedName>
</protein>
<name>A0A8X6UUW5_TRICX</name>
<comment type="caution">
    <text evidence="1">The sequence shown here is derived from an EMBL/GenBank/DDBJ whole genome shotgun (WGS) entry which is preliminary data.</text>
</comment>
<organism evidence="1 2">
    <name type="scientific">Trichonephila clavipes</name>
    <name type="common">Golden silk orbweaver</name>
    <name type="synonym">Nephila clavipes</name>
    <dbReference type="NCBI Taxonomy" id="2585209"/>
    <lineage>
        <taxon>Eukaryota</taxon>
        <taxon>Metazoa</taxon>
        <taxon>Ecdysozoa</taxon>
        <taxon>Arthropoda</taxon>
        <taxon>Chelicerata</taxon>
        <taxon>Arachnida</taxon>
        <taxon>Araneae</taxon>
        <taxon>Araneomorphae</taxon>
        <taxon>Entelegynae</taxon>
        <taxon>Araneoidea</taxon>
        <taxon>Nephilidae</taxon>
        <taxon>Trichonephila</taxon>
    </lineage>
</organism>